<evidence type="ECO:0000256" key="2">
    <source>
        <dbReference type="ARBA" id="ARBA00022723"/>
    </source>
</evidence>
<evidence type="ECO:0000313" key="4">
    <source>
        <dbReference type="EMBL" id="ADP83679.1"/>
    </source>
</evidence>
<dbReference type="GO" id="GO:0016787">
    <property type="term" value="F:hydrolase activity"/>
    <property type="evidence" value="ECO:0007669"/>
    <property type="project" value="UniProtKB-KW"/>
</dbReference>
<dbReference type="eggNOG" id="COG0179">
    <property type="taxonomic scope" value="Bacteria"/>
</dbReference>
<name>E3IUJ4_PSEI1</name>
<feature type="domain" description="Fumarylacetoacetase-like C-terminal" evidence="3">
    <location>
        <begin position="74"/>
        <end position="278"/>
    </location>
</feature>
<keyword evidence="4" id="KW-0378">Hydrolase</keyword>
<gene>
    <name evidence="4" type="ordered locus">FraEuI1c_5695</name>
</gene>
<dbReference type="Pfam" id="PF01557">
    <property type="entry name" value="FAA_hydrolase"/>
    <property type="match status" value="1"/>
</dbReference>
<dbReference type="GO" id="GO:0019752">
    <property type="term" value="P:carboxylic acid metabolic process"/>
    <property type="evidence" value="ECO:0007669"/>
    <property type="project" value="UniProtKB-ARBA"/>
</dbReference>
<evidence type="ECO:0000313" key="5">
    <source>
        <dbReference type="Proteomes" id="UP000002484"/>
    </source>
</evidence>
<dbReference type="GO" id="GO:0016853">
    <property type="term" value="F:isomerase activity"/>
    <property type="evidence" value="ECO:0007669"/>
    <property type="project" value="UniProtKB-ARBA"/>
</dbReference>
<dbReference type="KEGG" id="fri:FraEuI1c_5695"/>
<protein>
    <submittedName>
        <fullName evidence="4">Fumarylacetoacetate (FAA) hydrolase</fullName>
    </submittedName>
</protein>
<keyword evidence="2" id="KW-0479">Metal-binding</keyword>
<dbReference type="PANTHER" id="PTHR42796">
    <property type="entry name" value="FUMARYLACETOACETATE HYDROLASE DOMAIN-CONTAINING PROTEIN 2A-RELATED"/>
    <property type="match status" value="1"/>
</dbReference>
<dbReference type="SUPFAM" id="SSF56529">
    <property type="entry name" value="FAH"/>
    <property type="match status" value="1"/>
</dbReference>
<keyword evidence="5" id="KW-1185">Reference proteome</keyword>
<organism evidence="4 5">
    <name type="scientific">Pseudofrankia inefficax (strain DSM 45817 / CECT 9037 / DDB 130130 / EuI1c)</name>
    <name type="common">Frankia inefficax</name>
    <dbReference type="NCBI Taxonomy" id="298654"/>
    <lineage>
        <taxon>Bacteria</taxon>
        <taxon>Bacillati</taxon>
        <taxon>Actinomycetota</taxon>
        <taxon>Actinomycetes</taxon>
        <taxon>Frankiales</taxon>
        <taxon>Frankiaceae</taxon>
        <taxon>Pseudofrankia</taxon>
    </lineage>
</organism>
<dbReference type="HOGENOM" id="CLU_028458_3_0_11"/>
<dbReference type="InterPro" id="IPR051121">
    <property type="entry name" value="FAH"/>
</dbReference>
<sequence length="284" mass="30351">MRIVNTGGRLGLVLDDGVVDVATASGGRFGPGVQAVYEQWARFRAWAAEVDPRVASRPLDETTLGAPAPQPRQVFAIGLNYLDHAEESAMETPSDGMVVFTKFPSSVAGPVSEIEVPPGSVDFEAELVVVIGARAYQVAAENAWDYVAGLTVGQDVSERELQLRPPTPQFNLGKSFPGFAPIGPQLVTPDAFENPDDVEISCSLNGVEMQRARTKIMIFPVAQIISRLSAVLPLLPGDVIFTGTPSGIGWARDPKVLLKPGDELVTTIENIGSMRNRFVPQAAA</sequence>
<dbReference type="FunFam" id="3.90.850.10:FF:000002">
    <property type="entry name" value="2-hydroxyhepta-2,4-diene-1,7-dioate isomerase"/>
    <property type="match status" value="1"/>
</dbReference>
<dbReference type="InterPro" id="IPR011234">
    <property type="entry name" value="Fumarylacetoacetase-like_C"/>
</dbReference>
<proteinExistence type="inferred from homology"/>
<dbReference type="Gene3D" id="3.90.850.10">
    <property type="entry name" value="Fumarylacetoacetase-like, C-terminal domain"/>
    <property type="match status" value="1"/>
</dbReference>
<accession>E3IUJ4</accession>
<dbReference type="AlphaFoldDB" id="E3IUJ4"/>
<dbReference type="STRING" id="298654.FraEuI1c_5695"/>
<dbReference type="EMBL" id="CP002299">
    <property type="protein sequence ID" value="ADP83679.1"/>
    <property type="molecule type" value="Genomic_DNA"/>
</dbReference>
<evidence type="ECO:0000256" key="1">
    <source>
        <dbReference type="ARBA" id="ARBA00010211"/>
    </source>
</evidence>
<dbReference type="InterPro" id="IPR036663">
    <property type="entry name" value="Fumarylacetoacetase_C_sf"/>
</dbReference>
<reference evidence="4 5" key="1">
    <citation type="submission" date="2010-10" db="EMBL/GenBank/DDBJ databases">
        <title>Complete sequence of Frankia sp. EuI1c.</title>
        <authorList>
            <consortium name="US DOE Joint Genome Institute"/>
            <person name="Lucas S."/>
            <person name="Copeland A."/>
            <person name="Lapidus A."/>
            <person name="Cheng J.-F."/>
            <person name="Bruce D."/>
            <person name="Goodwin L."/>
            <person name="Pitluck S."/>
            <person name="Chertkov O."/>
            <person name="Detter J.C."/>
            <person name="Han C."/>
            <person name="Tapia R."/>
            <person name="Land M."/>
            <person name="Hauser L."/>
            <person name="Jeffries C."/>
            <person name="Kyrpides N."/>
            <person name="Ivanova N."/>
            <person name="Mikhailova N."/>
            <person name="Beauchemin N."/>
            <person name="Sen A."/>
            <person name="Sur S.A."/>
            <person name="Gtari M."/>
            <person name="Wall L."/>
            <person name="Tisa L."/>
            <person name="Woyke T."/>
        </authorList>
    </citation>
    <scope>NUCLEOTIDE SEQUENCE [LARGE SCALE GENOMIC DNA]</scope>
    <source>
        <strain evidence="5">DSM 45817 / CECT 9037 / EuI1c</strain>
    </source>
</reference>
<comment type="similarity">
    <text evidence="1">Belongs to the FAH family.</text>
</comment>
<dbReference type="PANTHER" id="PTHR42796:SF4">
    <property type="entry name" value="FUMARYLACETOACETATE HYDROLASE DOMAIN-CONTAINING PROTEIN 2A"/>
    <property type="match status" value="1"/>
</dbReference>
<dbReference type="RefSeq" id="WP_013426797.1">
    <property type="nucleotide sequence ID" value="NC_014666.1"/>
</dbReference>
<dbReference type="InParanoid" id="E3IUJ4"/>
<dbReference type="Proteomes" id="UP000002484">
    <property type="component" value="Chromosome"/>
</dbReference>
<dbReference type="GO" id="GO:0046872">
    <property type="term" value="F:metal ion binding"/>
    <property type="evidence" value="ECO:0007669"/>
    <property type="project" value="UniProtKB-KW"/>
</dbReference>
<dbReference type="OrthoDB" id="9805307at2"/>
<evidence type="ECO:0000259" key="3">
    <source>
        <dbReference type="Pfam" id="PF01557"/>
    </source>
</evidence>